<dbReference type="InterPro" id="IPR029052">
    <property type="entry name" value="Metallo-depent_PP-like"/>
</dbReference>
<dbReference type="Gene3D" id="3.60.21.10">
    <property type="match status" value="1"/>
</dbReference>
<dbReference type="SUPFAM" id="SSF56300">
    <property type="entry name" value="Metallo-dependent phosphatases"/>
    <property type="match status" value="1"/>
</dbReference>
<dbReference type="InterPro" id="IPR004843">
    <property type="entry name" value="Calcineurin-like_PHP"/>
</dbReference>
<proteinExistence type="predicted"/>
<reference evidence="2 3" key="1">
    <citation type="submission" date="2024-09" db="EMBL/GenBank/DDBJ databases">
        <title>Draft genome sequences of 6 high pH adapted Marinobacter shengliensis sp. isolated from Mariana forearc serpentinite mud volcanoes.</title>
        <authorList>
            <person name="Elkassas S."/>
            <person name="Serres M."/>
            <person name="Michael N."/>
            <person name="Amina P."/>
            <person name="Teodora Z."/>
            <person name="Julie H."/>
        </authorList>
    </citation>
    <scope>NUCLEOTIDE SEQUENCE [LARGE SCALE GENOMIC DNA]</scope>
    <source>
        <strain evidence="2 3">EB4</strain>
    </source>
</reference>
<feature type="domain" description="Calcineurin-like phosphoesterase" evidence="1">
    <location>
        <begin position="56"/>
        <end position="241"/>
    </location>
</feature>
<dbReference type="RefSeq" id="WP_068351594.1">
    <property type="nucleotide sequence ID" value="NZ_JBHFLD010000028.1"/>
</dbReference>
<dbReference type="Proteomes" id="UP001576762">
    <property type="component" value="Unassembled WGS sequence"/>
</dbReference>
<evidence type="ECO:0000313" key="3">
    <source>
        <dbReference type="Proteomes" id="UP001576762"/>
    </source>
</evidence>
<dbReference type="Pfam" id="PF00149">
    <property type="entry name" value="Metallophos"/>
    <property type="match status" value="1"/>
</dbReference>
<gene>
    <name evidence="2" type="ORF">ACE05E_16795</name>
</gene>
<evidence type="ECO:0000259" key="1">
    <source>
        <dbReference type="Pfam" id="PF00149"/>
    </source>
</evidence>
<comment type="caution">
    <text evidence="2">The sequence shown here is derived from an EMBL/GenBank/DDBJ whole genome shotgun (WGS) entry which is preliminary data.</text>
</comment>
<name>A0ABV4WBK2_9GAMM</name>
<dbReference type="EMBL" id="JBHFLD010000028">
    <property type="protein sequence ID" value="MFB2717139.1"/>
    <property type="molecule type" value="Genomic_DNA"/>
</dbReference>
<keyword evidence="3" id="KW-1185">Reference proteome</keyword>
<protein>
    <submittedName>
        <fullName evidence="2">Metallophosphoesterase</fullName>
    </submittedName>
</protein>
<evidence type="ECO:0000313" key="2">
    <source>
        <dbReference type="EMBL" id="MFB2717139.1"/>
    </source>
</evidence>
<organism evidence="2 3">
    <name type="scientific">Marinobacter shengliensis</name>
    <dbReference type="NCBI Taxonomy" id="1389223"/>
    <lineage>
        <taxon>Bacteria</taxon>
        <taxon>Pseudomonadati</taxon>
        <taxon>Pseudomonadota</taxon>
        <taxon>Gammaproteobacteria</taxon>
        <taxon>Pseudomonadales</taxon>
        <taxon>Marinobacteraceae</taxon>
        <taxon>Marinobacter</taxon>
    </lineage>
</organism>
<accession>A0ABV4WBK2</accession>
<sequence length="284" mass="31067">MNSQSRHEGSLVITGIETTPFHELPYRTSGARQPQRCRLSFHRAFANGIPPGIRSLVFVSDLQGREIGGANRLLGEVVADELNTLVETGQTPRPDAIFVCGDRYDYPDCHKRGGSGPVDAVFEAFTKAALRVVGVLGNHDELTDPQRLSNAVDLLDGDVVEDVYGLTVGGVSGIVGDPHRSQRRSAESFLQVTESVTDKKPDILLLHQGPTDPSRPDRRGDHDLELSLRSGFEGLTVFGHTRWEEPWLIPMGEGQVLNVDGRVVVVVPNQDTGEQEQDERSSKA</sequence>